<feature type="compositionally biased region" description="Polar residues" evidence="7">
    <location>
        <begin position="337"/>
        <end position="351"/>
    </location>
</feature>
<dbReference type="GO" id="GO:0000155">
    <property type="term" value="F:phosphorelay sensor kinase activity"/>
    <property type="evidence" value="ECO:0007669"/>
    <property type="project" value="InterPro"/>
</dbReference>
<evidence type="ECO:0000256" key="6">
    <source>
        <dbReference type="PROSITE-ProRule" id="PRU00169"/>
    </source>
</evidence>
<dbReference type="GO" id="GO:0005886">
    <property type="term" value="C:plasma membrane"/>
    <property type="evidence" value="ECO:0007669"/>
    <property type="project" value="TreeGrafter"/>
</dbReference>
<comment type="caution">
    <text evidence="10">The sequence shown here is derived from an EMBL/GenBank/DDBJ whole genome shotgun (WGS) entry which is preliminary data.</text>
</comment>
<dbReference type="EMBL" id="JAVRQU010000008">
    <property type="protein sequence ID" value="KAK5700081.1"/>
    <property type="molecule type" value="Genomic_DNA"/>
</dbReference>
<dbReference type="CDD" id="cd17546">
    <property type="entry name" value="REC_hyHK_CKI1_RcsC-like"/>
    <property type="match status" value="1"/>
</dbReference>
<feature type="compositionally biased region" description="Polar residues" evidence="7">
    <location>
        <begin position="452"/>
        <end position="478"/>
    </location>
</feature>
<dbReference type="PANTHER" id="PTHR43047">
    <property type="entry name" value="TWO-COMPONENT HISTIDINE PROTEIN KINASE"/>
    <property type="match status" value="1"/>
</dbReference>
<evidence type="ECO:0000259" key="9">
    <source>
        <dbReference type="PROSITE" id="PS50110"/>
    </source>
</evidence>
<feature type="modified residue" description="4-aspartylphosphate" evidence="6">
    <location>
        <position position="1217"/>
    </location>
</feature>
<keyword evidence="3 6" id="KW-0597">Phosphoprotein</keyword>
<name>A0AAN7W7Z5_9PEZI</name>
<feature type="compositionally biased region" description="Polar residues" evidence="7">
    <location>
        <begin position="546"/>
        <end position="566"/>
    </location>
</feature>
<evidence type="ECO:0000256" key="2">
    <source>
        <dbReference type="ARBA" id="ARBA00012438"/>
    </source>
</evidence>
<dbReference type="Proteomes" id="UP001310594">
    <property type="component" value="Unassembled WGS sequence"/>
</dbReference>
<dbReference type="Gene3D" id="3.30.450.40">
    <property type="match status" value="1"/>
</dbReference>
<organism evidence="10 11">
    <name type="scientific">Elasticomyces elasticus</name>
    <dbReference type="NCBI Taxonomy" id="574655"/>
    <lineage>
        <taxon>Eukaryota</taxon>
        <taxon>Fungi</taxon>
        <taxon>Dikarya</taxon>
        <taxon>Ascomycota</taxon>
        <taxon>Pezizomycotina</taxon>
        <taxon>Dothideomycetes</taxon>
        <taxon>Dothideomycetidae</taxon>
        <taxon>Mycosphaerellales</taxon>
        <taxon>Teratosphaeriaceae</taxon>
        <taxon>Elasticomyces</taxon>
    </lineage>
</organism>
<feature type="region of interest" description="Disordered" evidence="7">
    <location>
        <begin position="713"/>
        <end position="732"/>
    </location>
</feature>
<dbReference type="InterPro" id="IPR036890">
    <property type="entry name" value="HATPase_C_sf"/>
</dbReference>
<dbReference type="Gene3D" id="3.40.50.2300">
    <property type="match status" value="1"/>
</dbReference>
<dbReference type="InterPro" id="IPR001789">
    <property type="entry name" value="Sig_transdc_resp-reg_receiver"/>
</dbReference>
<dbReference type="PROSITE" id="PS50109">
    <property type="entry name" value="HIS_KIN"/>
    <property type="match status" value="1"/>
</dbReference>
<dbReference type="EC" id="2.7.13.3" evidence="2"/>
<dbReference type="InterPro" id="IPR029016">
    <property type="entry name" value="GAF-like_dom_sf"/>
</dbReference>
<feature type="region of interest" description="Disordered" evidence="7">
    <location>
        <begin position="1"/>
        <end position="21"/>
    </location>
</feature>
<dbReference type="Gene3D" id="3.30.565.10">
    <property type="entry name" value="Histidine kinase-like ATPase, C-terminal domain"/>
    <property type="match status" value="1"/>
</dbReference>
<gene>
    <name evidence="10" type="ORF">LTR97_006216</name>
</gene>
<evidence type="ECO:0000256" key="7">
    <source>
        <dbReference type="SAM" id="MobiDB-lite"/>
    </source>
</evidence>
<dbReference type="SUPFAM" id="SSF55874">
    <property type="entry name" value="ATPase domain of HSP90 chaperone/DNA topoisomerase II/histidine kinase"/>
    <property type="match status" value="1"/>
</dbReference>
<dbReference type="PRINTS" id="PR00344">
    <property type="entry name" value="BCTRLSENSOR"/>
</dbReference>
<feature type="compositionally biased region" description="Basic and acidic residues" evidence="7">
    <location>
        <begin position="1104"/>
        <end position="1114"/>
    </location>
</feature>
<evidence type="ECO:0000259" key="8">
    <source>
        <dbReference type="PROSITE" id="PS50109"/>
    </source>
</evidence>
<evidence type="ECO:0000313" key="10">
    <source>
        <dbReference type="EMBL" id="KAK5700081.1"/>
    </source>
</evidence>
<dbReference type="SUPFAM" id="SSF47384">
    <property type="entry name" value="Homodimeric domain of signal transducing histidine kinase"/>
    <property type="match status" value="1"/>
</dbReference>
<feature type="compositionally biased region" description="Basic residues" evidence="7">
    <location>
        <begin position="716"/>
        <end position="728"/>
    </location>
</feature>
<evidence type="ECO:0000313" key="11">
    <source>
        <dbReference type="Proteomes" id="UP001310594"/>
    </source>
</evidence>
<dbReference type="GO" id="GO:0009927">
    <property type="term" value="F:histidine phosphotransfer kinase activity"/>
    <property type="evidence" value="ECO:0007669"/>
    <property type="project" value="TreeGrafter"/>
</dbReference>
<accession>A0AAN7W7Z5</accession>
<dbReference type="SMART" id="SM00448">
    <property type="entry name" value="REC"/>
    <property type="match status" value="1"/>
</dbReference>
<dbReference type="Pfam" id="PF02518">
    <property type="entry name" value="HATPase_c"/>
    <property type="match status" value="1"/>
</dbReference>
<feature type="compositionally biased region" description="Basic and acidic residues" evidence="7">
    <location>
        <begin position="284"/>
        <end position="301"/>
    </location>
</feature>
<evidence type="ECO:0000256" key="3">
    <source>
        <dbReference type="ARBA" id="ARBA00022553"/>
    </source>
</evidence>
<dbReference type="Pfam" id="PF00512">
    <property type="entry name" value="HisKA"/>
    <property type="match status" value="1"/>
</dbReference>
<reference evidence="10" key="1">
    <citation type="submission" date="2023-08" db="EMBL/GenBank/DDBJ databases">
        <title>Black Yeasts Isolated from many extreme environments.</title>
        <authorList>
            <person name="Coleine C."/>
            <person name="Stajich J.E."/>
            <person name="Selbmann L."/>
        </authorList>
    </citation>
    <scope>NUCLEOTIDE SEQUENCE</scope>
    <source>
        <strain evidence="10">CCFEE 5810</strain>
    </source>
</reference>
<feature type="region of interest" description="Disordered" evidence="7">
    <location>
        <begin position="762"/>
        <end position="783"/>
    </location>
</feature>
<dbReference type="SMART" id="SM00388">
    <property type="entry name" value="HisKA"/>
    <property type="match status" value="1"/>
</dbReference>
<keyword evidence="4" id="KW-0808">Transferase</keyword>
<feature type="region of interest" description="Disordered" evidence="7">
    <location>
        <begin position="441"/>
        <end position="488"/>
    </location>
</feature>
<evidence type="ECO:0000256" key="1">
    <source>
        <dbReference type="ARBA" id="ARBA00000085"/>
    </source>
</evidence>
<dbReference type="FunFam" id="1.10.287.130:FF:000023">
    <property type="entry name" value="Sensor histidine kinase/response regulator, putative"/>
    <property type="match status" value="1"/>
</dbReference>
<protein>
    <recommendedName>
        <fullName evidence="2">histidine kinase</fullName>
        <ecNumber evidence="2">2.7.13.3</ecNumber>
    </recommendedName>
</protein>
<dbReference type="PANTHER" id="PTHR43047:SF72">
    <property type="entry name" value="OSMOSENSING HISTIDINE PROTEIN KINASE SLN1"/>
    <property type="match status" value="1"/>
</dbReference>
<dbReference type="InterPro" id="IPR003661">
    <property type="entry name" value="HisK_dim/P_dom"/>
</dbReference>
<dbReference type="Pfam" id="PF00072">
    <property type="entry name" value="Response_reg"/>
    <property type="match status" value="1"/>
</dbReference>
<proteinExistence type="predicted"/>
<sequence length="1290" mass="140994">MPANQFARLRRENSGPEEHTLRLRTEHSREKDVYKYLHAWASLHRPVALYRHAFPHQEAALPKPEPCVDTALTAFAQLCTLRLQARRCLITLITGGIEYVLSEATRSMSLQYDTFDDNNDAPWLGCCSFPRSDGVNDLAVDAWRKARRYRDLPEDYEHYYREGDSAHWLVVSDARNDRKYCDRAFVKRGLNLRFFCSVPLRDAQGSVIGALSVMDDKPRYGVSAAEMRFLEDSADTITSHLDATVVRSKQQSSEQLIKALGLFNNRKSSLREWWVGQDNERLRKTGRYHDPAERASDQQEREDQEFGVQNGSDLSDASERRTRRKAVAESKQDEVVSPTTSNNLDATNARGQQDVAMTDFDPRPAQAEEDQSEVDVRMSDVPEKHGKVAQQVAASHKRNKSKPDSFDLARKIEDVYARASNLINEAMRAEGVVFVDARAASATMRGKHKRPQSSSDGPSATEHSSGTQSDGATNSMSEDNTHSETAKPAKLCTINGFATRRRSTLSGSSASSSGQLGLSEIALRGLIKRYPQGKIFNFADSGGVYSSSGEEPATTGSSEDGDSQQTSSAGGHRSRASRDAARLGKIMTGAKTIAFLPIWDDVSESFSSSVFVWSTTPQRFFDTSEDITYIAAFSHSLTAELTRLETIASDKAKGTFISSISHELRSPLHGVLAGAELLQETDLTRFQREMASTITMAGRTLLDTVDHVLDYSKISSRPHRGNNKKARASKSTTQSVTVDLARLTEDVVETTVSAHRFARLSTSSTSDDDGNTTPGLSSTASAHGQDCEVAVTLDISNEHSWMTDLSRGSWTRIIGNLLGNALKYTKAGVVAVTLSARECRSDSMSIELVVQDSGIGMTPQFLAGDMFTPFKQADPNTTGTGLGLSIVKQIAKGLGAKLNVQSEIGKGTRISVALDINLKPQSDDVENDDQHLLDAAGKMDLRHLRVLNLDGDSSRAHAVSLSAARTASEWLKCAVTTGPRCEISIHAGACVLVENELIQLAKTQPETAASIIAELSGQDLQLILMSTDFQSTASDILFEDFPIQPIFVHQPFGPRKLLRAITARKTTAARTVRAPSSYTTTPSPSATLVMHGDGVMQAKHESFPWRSDVEDKKPSNGQPKTVEASTSESALTSMAQTREPPMPESPARVQSNSGSARNSATSTDTHVLLVEDNPINMQLLMALTKKLQTPFDTAVNGAEALDLFSKNPLKYFLVLTDISMPVMDGNQAAAKMREVENKHRKLPRTTIVAISGVISAASKKVSLDSGIDKYLTKPVGMKHVRALIAEVKAV</sequence>
<dbReference type="SUPFAM" id="SSF52172">
    <property type="entry name" value="CheY-like"/>
    <property type="match status" value="1"/>
</dbReference>
<feature type="region of interest" description="Disordered" evidence="7">
    <location>
        <begin position="546"/>
        <end position="579"/>
    </location>
</feature>
<feature type="domain" description="Response regulatory" evidence="9">
    <location>
        <begin position="1166"/>
        <end position="1288"/>
    </location>
</feature>
<evidence type="ECO:0000256" key="4">
    <source>
        <dbReference type="ARBA" id="ARBA00022679"/>
    </source>
</evidence>
<dbReference type="Gene3D" id="1.10.287.130">
    <property type="match status" value="1"/>
</dbReference>
<feature type="compositionally biased region" description="Polar residues" evidence="7">
    <location>
        <begin position="1115"/>
        <end position="1136"/>
    </location>
</feature>
<dbReference type="InterPro" id="IPR004358">
    <property type="entry name" value="Sig_transdc_His_kin-like_C"/>
</dbReference>
<comment type="catalytic activity">
    <reaction evidence="1">
        <text>ATP + protein L-histidine = ADP + protein N-phospho-L-histidine.</text>
        <dbReference type="EC" id="2.7.13.3"/>
    </reaction>
</comment>
<feature type="compositionally biased region" description="Polar residues" evidence="7">
    <location>
        <begin position="1148"/>
        <end position="1163"/>
    </location>
</feature>
<keyword evidence="5" id="KW-0418">Kinase</keyword>
<dbReference type="InterPro" id="IPR005467">
    <property type="entry name" value="His_kinase_dom"/>
</dbReference>
<dbReference type="InterPro" id="IPR036097">
    <property type="entry name" value="HisK_dim/P_sf"/>
</dbReference>
<evidence type="ECO:0000256" key="5">
    <source>
        <dbReference type="ARBA" id="ARBA00022777"/>
    </source>
</evidence>
<dbReference type="SUPFAM" id="SSF55781">
    <property type="entry name" value="GAF domain-like"/>
    <property type="match status" value="1"/>
</dbReference>
<dbReference type="InterPro" id="IPR011006">
    <property type="entry name" value="CheY-like_superfamily"/>
</dbReference>
<dbReference type="InterPro" id="IPR003594">
    <property type="entry name" value="HATPase_dom"/>
</dbReference>
<dbReference type="PROSITE" id="PS50110">
    <property type="entry name" value="RESPONSE_REGULATORY"/>
    <property type="match status" value="1"/>
</dbReference>
<feature type="region of interest" description="Disordered" evidence="7">
    <location>
        <begin position="284"/>
        <end position="355"/>
    </location>
</feature>
<feature type="compositionally biased region" description="Basic and acidic residues" evidence="7">
    <location>
        <begin position="9"/>
        <end position="21"/>
    </location>
</feature>
<feature type="domain" description="Histidine kinase" evidence="8">
    <location>
        <begin position="659"/>
        <end position="918"/>
    </location>
</feature>
<feature type="region of interest" description="Disordered" evidence="7">
    <location>
        <begin position="1104"/>
        <end position="1163"/>
    </location>
</feature>
<dbReference type="SMART" id="SM00387">
    <property type="entry name" value="HATPase_c"/>
    <property type="match status" value="1"/>
</dbReference>
<dbReference type="CDD" id="cd00082">
    <property type="entry name" value="HisKA"/>
    <property type="match status" value="1"/>
</dbReference>